<dbReference type="Pfam" id="PF00248">
    <property type="entry name" value="Aldo_ket_red"/>
    <property type="match status" value="2"/>
</dbReference>
<dbReference type="InterPro" id="IPR018170">
    <property type="entry name" value="Aldo/ket_reductase_CS"/>
</dbReference>
<evidence type="ECO:0000313" key="5">
    <source>
        <dbReference type="EMBL" id="KAE9531281.1"/>
    </source>
</evidence>
<name>A0A6G0TEL3_APHGL</name>
<dbReference type="SUPFAM" id="SSF51430">
    <property type="entry name" value="NAD(P)-linked oxidoreductase"/>
    <property type="match status" value="2"/>
</dbReference>
<dbReference type="PANTHER" id="PTHR11732">
    <property type="entry name" value="ALDO/KETO REDUCTASE"/>
    <property type="match status" value="1"/>
</dbReference>
<comment type="caution">
    <text evidence="5">The sequence shown here is derived from an EMBL/GenBank/DDBJ whole genome shotgun (WGS) entry which is preliminary data.</text>
</comment>
<organism evidence="5 6">
    <name type="scientific">Aphis glycines</name>
    <name type="common">Soybean aphid</name>
    <dbReference type="NCBI Taxonomy" id="307491"/>
    <lineage>
        <taxon>Eukaryota</taxon>
        <taxon>Metazoa</taxon>
        <taxon>Ecdysozoa</taxon>
        <taxon>Arthropoda</taxon>
        <taxon>Hexapoda</taxon>
        <taxon>Insecta</taxon>
        <taxon>Pterygota</taxon>
        <taxon>Neoptera</taxon>
        <taxon>Paraneoptera</taxon>
        <taxon>Hemiptera</taxon>
        <taxon>Sternorrhyncha</taxon>
        <taxon>Aphidomorpha</taxon>
        <taxon>Aphidoidea</taxon>
        <taxon>Aphididae</taxon>
        <taxon>Aphidini</taxon>
        <taxon>Aphis</taxon>
        <taxon>Aphis</taxon>
    </lineage>
</organism>
<sequence>MASNLTKMVKFNNGQLYPILGLGTWQASAVIDDSQHTALINSIKSAIDIGYRHFDCAAIYNNEKLLGKAINDKILEGVVKRDELFITSKLWNDKHRFELVEEALKNTLNDLCLSYVDLYLIHWPFGTSEDPNVTDSEGRLLGSGVSYLETWKAMEGCVQKGLTKSIGVSNFNIRQLKDILEIATIKPVVNQVECHPYLTQNKLKEFCESNGILLTGYAPLGSAKRSWAGPEEDAILDEPIVKQLADKYKKTNAQILIKFQIQRGVIVIPKSSNPKRQKENFDVWDFELTSQDIDLLESLNKNARYFEFNTIIHSSMKLNLNIWRLKFKINNTTLININNAVFIDIINNFDIIIIKLFNNLITIIKIIKKKMFECLLYNNMSSSSSVKMVKFNNGQQYPILGLGTWQTKPELKESEQTEIYNAVKSAIDIGYRHFDCAAFYNNESSIGKAIAEKIKEGVIKREEIYITSKLWNNKHKPNEVEGALKNSLKLLGLDYLDLYLIHWPVATTEYPTVLDSEGRYIGTDDSYLDTWKAMEQCAQLGLTKSIGISNFNIKQVKDILEIATIKPAVNQIENHPYLTQNKLKEVCESNGILLTAYGPLGSPYRGANSKGLVLLDEPIVKQIADKHKKTNAQVLLRFQVQRGVIVIPKSSNLERQKENFDIWNFEMSKEDMDLLQSLNQNLRYVLFKPGSHLKDYPFNEEL</sequence>
<dbReference type="OrthoDB" id="416253at2759"/>
<dbReference type="PROSITE" id="PS00063">
    <property type="entry name" value="ALDOKETO_REDUCTASE_3"/>
    <property type="match status" value="2"/>
</dbReference>
<evidence type="ECO:0000256" key="3">
    <source>
        <dbReference type="ARBA" id="ARBA00023002"/>
    </source>
</evidence>
<comment type="similarity">
    <text evidence="1">Belongs to the aldo/keto reductase family.</text>
</comment>
<keyword evidence="3" id="KW-0560">Oxidoreductase</keyword>
<dbReference type="Proteomes" id="UP000475862">
    <property type="component" value="Unassembled WGS sequence"/>
</dbReference>
<dbReference type="GO" id="GO:0016491">
    <property type="term" value="F:oxidoreductase activity"/>
    <property type="evidence" value="ECO:0007669"/>
    <property type="project" value="UniProtKB-KW"/>
</dbReference>
<evidence type="ECO:0000256" key="1">
    <source>
        <dbReference type="ARBA" id="ARBA00007905"/>
    </source>
</evidence>
<dbReference type="InterPro" id="IPR036812">
    <property type="entry name" value="NAD(P)_OxRdtase_dom_sf"/>
</dbReference>
<feature type="domain" description="NADP-dependent oxidoreductase" evidence="4">
    <location>
        <begin position="20"/>
        <end position="300"/>
    </location>
</feature>
<proteinExistence type="inferred from homology"/>
<dbReference type="PROSITE" id="PS00062">
    <property type="entry name" value="ALDOKETO_REDUCTASE_2"/>
    <property type="match status" value="2"/>
</dbReference>
<evidence type="ECO:0000256" key="2">
    <source>
        <dbReference type="ARBA" id="ARBA00022857"/>
    </source>
</evidence>
<dbReference type="PRINTS" id="PR00069">
    <property type="entry name" value="ALDKETRDTASE"/>
</dbReference>
<gene>
    <name evidence="5" type="ORF">AGLY_010487</name>
</gene>
<accession>A0A6G0TEL3</accession>
<dbReference type="PROSITE" id="PS00798">
    <property type="entry name" value="ALDOKETO_REDUCTASE_1"/>
    <property type="match status" value="2"/>
</dbReference>
<dbReference type="InterPro" id="IPR023210">
    <property type="entry name" value="NADP_OxRdtase_dom"/>
</dbReference>
<reference evidence="5 6" key="1">
    <citation type="submission" date="2019-08" db="EMBL/GenBank/DDBJ databases">
        <title>The genome of the soybean aphid Biotype 1, its phylome, world population structure and adaptation to the North American continent.</title>
        <authorList>
            <person name="Giordano R."/>
            <person name="Donthu R.K."/>
            <person name="Hernandez A.G."/>
            <person name="Wright C.L."/>
            <person name="Zimin A.V."/>
        </authorList>
    </citation>
    <scope>NUCLEOTIDE SEQUENCE [LARGE SCALE GENOMIC DNA]</scope>
    <source>
        <tissue evidence="5">Whole aphids</tissue>
    </source>
</reference>
<keyword evidence="2" id="KW-0521">NADP</keyword>
<dbReference type="AlphaFoldDB" id="A0A6G0TEL3"/>
<evidence type="ECO:0000313" key="6">
    <source>
        <dbReference type="Proteomes" id="UP000475862"/>
    </source>
</evidence>
<evidence type="ECO:0000259" key="4">
    <source>
        <dbReference type="Pfam" id="PF00248"/>
    </source>
</evidence>
<dbReference type="InterPro" id="IPR020471">
    <property type="entry name" value="AKR"/>
</dbReference>
<keyword evidence="6" id="KW-1185">Reference proteome</keyword>
<protein>
    <recommendedName>
        <fullName evidence="4">NADP-dependent oxidoreductase domain-containing protein</fullName>
    </recommendedName>
</protein>
<dbReference type="FunFam" id="3.20.20.100:FF:000006">
    <property type="entry name" value="Aldo-keto reductase family 1 member A1"/>
    <property type="match status" value="2"/>
</dbReference>
<dbReference type="Gene3D" id="3.20.20.100">
    <property type="entry name" value="NADP-dependent oxidoreductase domain"/>
    <property type="match status" value="2"/>
</dbReference>
<feature type="domain" description="NADP-dependent oxidoreductase" evidence="4">
    <location>
        <begin position="400"/>
        <end position="679"/>
    </location>
</feature>
<dbReference type="EMBL" id="VYZN01000041">
    <property type="protein sequence ID" value="KAE9531281.1"/>
    <property type="molecule type" value="Genomic_DNA"/>
</dbReference>